<keyword evidence="1" id="KW-0238">DNA-binding</keyword>
<gene>
    <name evidence="2" type="ORF">GKS16_06370</name>
</gene>
<dbReference type="Proteomes" id="UP000483839">
    <property type="component" value="Unassembled WGS sequence"/>
</dbReference>
<dbReference type="Pfam" id="PF01381">
    <property type="entry name" value="HTH_3"/>
    <property type="match status" value="1"/>
</dbReference>
<name>A0A380MEC0_STRUB</name>
<organism evidence="2 3">
    <name type="scientific">Streptococcus uberis</name>
    <dbReference type="NCBI Taxonomy" id="1349"/>
    <lineage>
        <taxon>Bacteria</taxon>
        <taxon>Bacillati</taxon>
        <taxon>Bacillota</taxon>
        <taxon>Bacilli</taxon>
        <taxon>Lactobacillales</taxon>
        <taxon>Streptococcaceae</taxon>
        <taxon>Streptococcus</taxon>
    </lineage>
</organism>
<proteinExistence type="predicted"/>
<dbReference type="RefSeq" id="WP_037592989.1">
    <property type="nucleotide sequence ID" value="NZ_JADFAY010000003.1"/>
</dbReference>
<comment type="caution">
    <text evidence="2">The sequence shown here is derived from an EMBL/GenBank/DDBJ whole genome shotgun (WGS) entry which is preliminary data.</text>
</comment>
<dbReference type="InterPro" id="IPR010982">
    <property type="entry name" value="Lambda_DNA-bd_dom_sf"/>
</dbReference>
<dbReference type="PANTHER" id="PTHR46558">
    <property type="entry name" value="TRACRIPTIONAL REGULATORY PROTEIN-RELATED-RELATED"/>
    <property type="match status" value="1"/>
</dbReference>
<dbReference type="CDD" id="cd00093">
    <property type="entry name" value="HTH_XRE"/>
    <property type="match status" value="1"/>
</dbReference>
<reference evidence="2 3" key="1">
    <citation type="submission" date="2019-11" db="EMBL/GenBank/DDBJ databases">
        <title>Streptococcus uberis isolated from clinical mastitis cases on a southeastern Queensland dairy.</title>
        <authorList>
            <person name="Workentine M.L."/>
            <person name="Price R."/>
            <person name="Olchowy T."/>
        </authorList>
    </citation>
    <scope>NUCLEOTIDE SEQUENCE [LARGE SCALE GENOMIC DNA]</scope>
    <source>
        <strain evidence="2 3">OLC4459-A17</strain>
    </source>
</reference>
<dbReference type="SUPFAM" id="SSF47413">
    <property type="entry name" value="lambda repressor-like DNA-binding domains"/>
    <property type="match status" value="1"/>
</dbReference>
<evidence type="ECO:0000256" key="1">
    <source>
        <dbReference type="ARBA" id="ARBA00023125"/>
    </source>
</evidence>
<dbReference type="AlphaFoldDB" id="A0A380MEC0"/>
<dbReference type="Gene3D" id="1.10.260.40">
    <property type="entry name" value="lambda repressor-like DNA-binding domains"/>
    <property type="match status" value="1"/>
</dbReference>
<dbReference type="EMBL" id="WLXI01000044">
    <property type="protein sequence ID" value="MTD01891.1"/>
    <property type="molecule type" value="Genomic_DNA"/>
</dbReference>
<evidence type="ECO:0000313" key="2">
    <source>
        <dbReference type="EMBL" id="MTD01891.1"/>
    </source>
</evidence>
<evidence type="ECO:0000313" key="3">
    <source>
        <dbReference type="Proteomes" id="UP000483839"/>
    </source>
</evidence>
<dbReference type="GO" id="GO:0003677">
    <property type="term" value="F:DNA binding"/>
    <property type="evidence" value="ECO:0007669"/>
    <property type="project" value="UniProtKB-KW"/>
</dbReference>
<sequence length="66" mass="7407">MPKPNVTIAELRMRENKMSQKELADAIGVSTQTVNAWEKDITIIKGENLIKLCRYFNVKASDILGA</sequence>
<protein>
    <submittedName>
        <fullName evidence="2">Helix-turn-helix domain-containing protein</fullName>
    </submittedName>
</protein>
<dbReference type="InterPro" id="IPR001387">
    <property type="entry name" value="Cro/C1-type_HTH"/>
</dbReference>
<accession>A0A380MEC0</accession>
<dbReference type="GeneID" id="93825364"/>
<dbReference type="PROSITE" id="PS50943">
    <property type="entry name" value="HTH_CROC1"/>
    <property type="match status" value="1"/>
</dbReference>
<dbReference type="PANTHER" id="PTHR46558:SF11">
    <property type="entry name" value="HTH-TYPE TRANSCRIPTIONAL REGULATOR XRE"/>
    <property type="match status" value="1"/>
</dbReference>
<dbReference type="SMART" id="SM00530">
    <property type="entry name" value="HTH_XRE"/>
    <property type="match status" value="1"/>
</dbReference>